<dbReference type="InterPro" id="IPR052701">
    <property type="entry name" value="GAG_Ulvan_Degrading_Sulfatases"/>
</dbReference>
<protein>
    <submittedName>
        <fullName evidence="2">Arylsulfatase</fullName>
        <ecNumber evidence="2">3.1.6.1</ecNumber>
    </submittedName>
</protein>
<dbReference type="CDD" id="cd16027">
    <property type="entry name" value="SGSH"/>
    <property type="match status" value="1"/>
</dbReference>
<proteinExistence type="predicted"/>
<dbReference type="AlphaFoldDB" id="A0A3B0TVZ0"/>
<reference evidence="2" key="1">
    <citation type="submission" date="2018-06" db="EMBL/GenBank/DDBJ databases">
        <authorList>
            <person name="Zhirakovskaya E."/>
        </authorList>
    </citation>
    <scope>NUCLEOTIDE SEQUENCE</scope>
</reference>
<dbReference type="EC" id="3.1.6.1" evidence="2"/>
<dbReference type="SUPFAM" id="SSF53649">
    <property type="entry name" value="Alkaline phosphatase-like"/>
    <property type="match status" value="1"/>
</dbReference>
<gene>
    <name evidence="2" type="ORF">MNBD_BACTEROID01-1023</name>
</gene>
<accession>A0A3B0TVZ0</accession>
<dbReference type="InterPro" id="IPR000917">
    <property type="entry name" value="Sulfatase_N"/>
</dbReference>
<evidence type="ECO:0000259" key="1">
    <source>
        <dbReference type="Pfam" id="PF00884"/>
    </source>
</evidence>
<organism evidence="2">
    <name type="scientific">hydrothermal vent metagenome</name>
    <dbReference type="NCBI Taxonomy" id="652676"/>
    <lineage>
        <taxon>unclassified sequences</taxon>
        <taxon>metagenomes</taxon>
        <taxon>ecological metagenomes</taxon>
    </lineage>
</organism>
<dbReference type="Gene3D" id="3.40.720.10">
    <property type="entry name" value="Alkaline Phosphatase, subunit A"/>
    <property type="match status" value="1"/>
</dbReference>
<evidence type="ECO:0000313" key="2">
    <source>
        <dbReference type="EMBL" id="VAW22168.1"/>
    </source>
</evidence>
<dbReference type="InterPro" id="IPR017850">
    <property type="entry name" value="Alkaline_phosphatase_core_sf"/>
</dbReference>
<dbReference type="PROSITE" id="PS51257">
    <property type="entry name" value="PROKAR_LIPOPROTEIN"/>
    <property type="match status" value="1"/>
</dbReference>
<dbReference type="EMBL" id="UOEP01000167">
    <property type="protein sequence ID" value="VAW22168.1"/>
    <property type="molecule type" value="Genomic_DNA"/>
</dbReference>
<dbReference type="GO" id="GO:0004065">
    <property type="term" value="F:arylsulfatase activity"/>
    <property type="evidence" value="ECO:0007669"/>
    <property type="project" value="UniProtKB-EC"/>
</dbReference>
<dbReference type="PANTHER" id="PTHR43751">
    <property type="entry name" value="SULFATASE"/>
    <property type="match status" value="1"/>
</dbReference>
<dbReference type="PANTHER" id="PTHR43751:SF1">
    <property type="entry name" value="SULFATASE ATSG-RELATED"/>
    <property type="match status" value="1"/>
</dbReference>
<feature type="domain" description="Sulfatase N-terminal" evidence="1">
    <location>
        <begin position="43"/>
        <end position="317"/>
    </location>
</feature>
<keyword evidence="2" id="KW-0378">Hydrolase</keyword>
<name>A0A3B0TVZ0_9ZZZZ</name>
<dbReference type="Pfam" id="PF00884">
    <property type="entry name" value="Sulfatase"/>
    <property type="match status" value="1"/>
</dbReference>
<sequence>MKKSIIKINSFLLIAVSLSLLASCNSPVAKEGGQPNILEDGQPNILFIMADDCTYNVLGCYGGQNAKTPNIDKLATEGLLFKKAYVGMSMCVPCRQELYTGLYPLQSGCAWNHSQSKPGTKSIFHYLTDLGYRVGISGKKHATPKEVFPYINVPGFEENCVKADEKMEDCSGIKAFMEKDNEQPFCLFVCSTNPHTPWTLGDPSAYPPDEIKLPATLGDTPEVREAYSRYLAEVAYFDRQVGKILKTLEETGKAGNTLVMLSSEQGWQFSGGKWTNWDIGVHTGLLARWPGKIKPGTNTSALVQFADITPTFIDLAGGNPIEGLSGTSFLDVLLGRKSGHREYVYCMHNNVPAGKPYPIRSIRDKDFHYIMNLIPDSAYFGKYLEGGAHGDTWWESWKEAAKTDGNAKFLVERFYYRPAEELYFAGNDPNEFNNLAGLIEYGPIQKKLRGELLKWMNGQKDPGIPVDTKEAWQKKYWR</sequence>